<gene>
    <name evidence="2" type="ORF">B0A77_03555</name>
</gene>
<feature type="transmembrane region" description="Helical" evidence="1">
    <location>
        <begin position="12"/>
        <end position="34"/>
    </location>
</feature>
<keyword evidence="1" id="KW-0812">Transmembrane</keyword>
<organism evidence="2 3">
    <name type="scientific">Flavobacterium branchiophilum</name>
    <dbReference type="NCBI Taxonomy" id="55197"/>
    <lineage>
        <taxon>Bacteria</taxon>
        <taxon>Pseudomonadati</taxon>
        <taxon>Bacteroidota</taxon>
        <taxon>Flavobacteriia</taxon>
        <taxon>Flavobacteriales</taxon>
        <taxon>Flavobacteriaceae</taxon>
        <taxon>Flavobacterium</taxon>
    </lineage>
</organism>
<dbReference type="EMBL" id="PCMW01000020">
    <property type="protein sequence ID" value="PDS25967.1"/>
    <property type="molecule type" value="Genomic_DNA"/>
</dbReference>
<keyword evidence="1" id="KW-1133">Transmembrane helix</keyword>
<reference evidence="2 3" key="1">
    <citation type="submission" date="2017-09" db="EMBL/GenBank/DDBJ databases">
        <title>Whole genomes of Flavobacteriaceae.</title>
        <authorList>
            <person name="Stine C."/>
            <person name="Li C."/>
            <person name="Tadesse D."/>
        </authorList>
    </citation>
    <scope>NUCLEOTIDE SEQUENCE [LARGE SCALE GENOMIC DNA]</scope>
    <source>
        <strain evidence="2 3">ATCC 35036</strain>
    </source>
</reference>
<protein>
    <submittedName>
        <fullName evidence="2">Uncharacterized protein</fullName>
    </submittedName>
</protein>
<proteinExistence type="predicted"/>
<accession>A0A2H3KFF4</accession>
<evidence type="ECO:0000313" key="3">
    <source>
        <dbReference type="Proteomes" id="UP000220828"/>
    </source>
</evidence>
<dbReference type="AlphaFoldDB" id="A0A2H3KFF4"/>
<evidence type="ECO:0000313" key="2">
    <source>
        <dbReference type="EMBL" id="PDS25967.1"/>
    </source>
</evidence>
<comment type="caution">
    <text evidence="2">The sequence shown here is derived from an EMBL/GenBank/DDBJ whole genome shotgun (WGS) entry which is preliminary data.</text>
</comment>
<evidence type="ECO:0000256" key="1">
    <source>
        <dbReference type="SAM" id="Phobius"/>
    </source>
</evidence>
<keyword evidence="1" id="KW-0472">Membrane</keyword>
<name>A0A2H3KFF4_9FLAO</name>
<dbReference type="Proteomes" id="UP000220828">
    <property type="component" value="Unassembled WGS sequence"/>
</dbReference>
<sequence length="60" mass="7545">MAYFFVLEWYYLRFLGLFFCFFYTSICLFFEYFFRNIHVTWLDIFVFFENVLALPLCVDC</sequence>